<comment type="subcellular location">
    <subcellularLocation>
        <location evidence="2">Mitochondrion inner membrane</location>
        <topology evidence="2">Single-pass membrane protein</topology>
        <orientation evidence="2">Matrix side</orientation>
    </subcellularLocation>
</comment>
<dbReference type="PANTHER" id="PTHR15469">
    <property type="entry name" value="NADH-UBIQUINONE OXIDOREDUCTASE B15 SUBUNIT"/>
    <property type="match status" value="1"/>
</dbReference>
<keyword evidence="7" id="KW-0679">Respiratory chain</keyword>
<evidence type="ECO:0000256" key="6">
    <source>
        <dbReference type="ARBA" id="ARBA00022448"/>
    </source>
</evidence>
<evidence type="ECO:0000256" key="3">
    <source>
        <dbReference type="ARBA" id="ARBA00007260"/>
    </source>
</evidence>
<name>A0A8C5MB25_9ANUR</name>
<feature type="transmembrane region" description="Helical" evidence="17">
    <location>
        <begin position="76"/>
        <end position="94"/>
    </location>
</feature>
<comment type="similarity">
    <text evidence="3">Belongs to the complex I NDUFB4 subunit family.</text>
</comment>
<evidence type="ECO:0000313" key="18">
    <source>
        <dbReference type="Ensembl" id="ENSLLEP00000012088.1"/>
    </source>
</evidence>
<sequence length="118" mass="13902">MADYREAPLASRPESLDPKRYYGLSPEERRAAQERLALRLNDPHRKEGVADPAVNRWVYARSLNIYRNFRPTQKTSLFGLVWGIGPLAFIYFVLKTDRDRREKLIQEGKLDRTFKLSY</sequence>
<evidence type="ECO:0000256" key="10">
    <source>
        <dbReference type="ARBA" id="ARBA00022982"/>
    </source>
</evidence>
<dbReference type="AlphaFoldDB" id="A0A8C5MB25"/>
<reference evidence="18" key="1">
    <citation type="submission" date="2025-08" db="UniProtKB">
        <authorList>
            <consortium name="Ensembl"/>
        </authorList>
    </citation>
    <scope>IDENTIFICATION</scope>
</reference>
<keyword evidence="9" id="KW-0999">Mitochondrion inner membrane</keyword>
<dbReference type="GeneTree" id="ENSGT00390000007133"/>
<evidence type="ECO:0000256" key="5">
    <source>
        <dbReference type="ARBA" id="ARBA00018681"/>
    </source>
</evidence>
<evidence type="ECO:0000256" key="12">
    <source>
        <dbReference type="ARBA" id="ARBA00023128"/>
    </source>
</evidence>
<evidence type="ECO:0000256" key="14">
    <source>
        <dbReference type="ARBA" id="ARBA00030212"/>
    </source>
</evidence>
<evidence type="ECO:0000256" key="2">
    <source>
        <dbReference type="ARBA" id="ARBA00004298"/>
    </source>
</evidence>
<keyword evidence="11 17" id="KW-1133">Transmembrane helix</keyword>
<organism evidence="18 19">
    <name type="scientific">Leptobrachium leishanense</name>
    <name type="common">Leishan spiny toad</name>
    <dbReference type="NCBI Taxonomy" id="445787"/>
    <lineage>
        <taxon>Eukaryota</taxon>
        <taxon>Metazoa</taxon>
        <taxon>Chordata</taxon>
        <taxon>Craniata</taxon>
        <taxon>Vertebrata</taxon>
        <taxon>Euteleostomi</taxon>
        <taxon>Amphibia</taxon>
        <taxon>Batrachia</taxon>
        <taxon>Anura</taxon>
        <taxon>Pelobatoidea</taxon>
        <taxon>Megophryidae</taxon>
        <taxon>Leptobrachium</taxon>
    </lineage>
</organism>
<evidence type="ECO:0000256" key="4">
    <source>
        <dbReference type="ARBA" id="ARBA00011533"/>
    </source>
</evidence>
<reference evidence="18" key="2">
    <citation type="submission" date="2025-09" db="UniProtKB">
        <authorList>
            <consortium name="Ensembl"/>
        </authorList>
    </citation>
    <scope>IDENTIFICATION</scope>
</reference>
<protein>
    <recommendedName>
        <fullName evidence="5">NADH dehydrogenase [ubiquinone] 1 beta subcomplex subunit 4</fullName>
    </recommendedName>
    <alternativeName>
        <fullName evidence="14">Complex I-B15</fullName>
    </alternativeName>
    <alternativeName>
        <fullName evidence="15">NADH-ubiquinone oxidoreductase B15 subunit</fullName>
    </alternativeName>
</protein>
<evidence type="ECO:0000256" key="17">
    <source>
        <dbReference type="SAM" id="Phobius"/>
    </source>
</evidence>
<evidence type="ECO:0000256" key="11">
    <source>
        <dbReference type="ARBA" id="ARBA00022989"/>
    </source>
</evidence>
<comment type="function">
    <text evidence="1">Accessory subunit of the mitochondrial membrane respiratory chain NADH dehydrogenase (Complex I), that is believed not to be involved in catalysis. Complex I functions in the transfer of electrons from NADH to the respiratory chain. The immediate electron acceptor for the enzyme is believed to be ubiquinone.</text>
</comment>
<evidence type="ECO:0000256" key="9">
    <source>
        <dbReference type="ARBA" id="ARBA00022792"/>
    </source>
</evidence>
<keyword evidence="12" id="KW-0496">Mitochondrion</keyword>
<dbReference type="Proteomes" id="UP000694569">
    <property type="component" value="Unplaced"/>
</dbReference>
<keyword evidence="13 17" id="KW-0472">Membrane</keyword>
<keyword evidence="19" id="KW-1185">Reference proteome</keyword>
<feature type="region of interest" description="Disordered" evidence="16">
    <location>
        <begin position="1"/>
        <end position="22"/>
    </location>
</feature>
<evidence type="ECO:0000256" key="15">
    <source>
        <dbReference type="ARBA" id="ARBA00030987"/>
    </source>
</evidence>
<dbReference type="GO" id="GO:0005743">
    <property type="term" value="C:mitochondrial inner membrane"/>
    <property type="evidence" value="ECO:0007669"/>
    <property type="project" value="UniProtKB-SubCell"/>
</dbReference>
<keyword evidence="8 17" id="KW-0812">Transmembrane</keyword>
<accession>A0A8C5MB25</accession>
<gene>
    <name evidence="18" type="primary">NDUFB4</name>
</gene>
<dbReference type="PANTHER" id="PTHR15469:SF0">
    <property type="entry name" value="NADH DEHYDROGENASE [UBIQUINONE] 1 BETA SUBCOMPLEX SUBUNIT 4"/>
    <property type="match status" value="1"/>
</dbReference>
<evidence type="ECO:0000256" key="13">
    <source>
        <dbReference type="ARBA" id="ARBA00023136"/>
    </source>
</evidence>
<keyword evidence="6" id="KW-0813">Transport</keyword>
<evidence type="ECO:0000256" key="16">
    <source>
        <dbReference type="SAM" id="MobiDB-lite"/>
    </source>
</evidence>
<dbReference type="Pfam" id="PF07225">
    <property type="entry name" value="NDUF_B4"/>
    <property type="match status" value="1"/>
</dbReference>
<dbReference type="InterPro" id="IPR009866">
    <property type="entry name" value="NADH_UbQ_OxRdtase_NDUFB4_su"/>
</dbReference>
<comment type="subunit">
    <text evidence="4">Complex I is composed of 45 different subunits.</text>
</comment>
<keyword evidence="10" id="KW-0249">Electron transport</keyword>
<evidence type="ECO:0000313" key="19">
    <source>
        <dbReference type="Proteomes" id="UP000694569"/>
    </source>
</evidence>
<dbReference type="OrthoDB" id="5818798at2759"/>
<proteinExistence type="inferred from homology"/>
<evidence type="ECO:0000256" key="7">
    <source>
        <dbReference type="ARBA" id="ARBA00022660"/>
    </source>
</evidence>
<dbReference type="Ensembl" id="ENSLLET00000012567.1">
    <property type="protein sequence ID" value="ENSLLEP00000012088.1"/>
    <property type="gene ID" value="ENSLLEG00000007689.1"/>
</dbReference>
<evidence type="ECO:0000256" key="1">
    <source>
        <dbReference type="ARBA" id="ARBA00003195"/>
    </source>
</evidence>
<evidence type="ECO:0000256" key="8">
    <source>
        <dbReference type="ARBA" id="ARBA00022692"/>
    </source>
</evidence>